<keyword evidence="6" id="KW-0804">Transcription</keyword>
<dbReference type="PANTHER" id="PTHR47782:SF12">
    <property type="entry name" value="ZN(II)2CYS6 TRANSCRIPTION FACTOR (EUROFUNG)"/>
    <property type="match status" value="1"/>
</dbReference>
<keyword evidence="7" id="KW-0539">Nucleus</keyword>
<evidence type="ECO:0000256" key="7">
    <source>
        <dbReference type="ARBA" id="ARBA00023242"/>
    </source>
</evidence>
<keyword evidence="9" id="KW-0472">Membrane</keyword>
<evidence type="ECO:0000256" key="1">
    <source>
        <dbReference type="ARBA" id="ARBA00004123"/>
    </source>
</evidence>
<dbReference type="InterPro" id="IPR052202">
    <property type="entry name" value="Yeast_MetPath_Reg"/>
</dbReference>
<keyword evidence="9" id="KW-1133">Transmembrane helix</keyword>
<keyword evidence="2" id="KW-0479">Metal-binding</keyword>
<evidence type="ECO:0000256" key="3">
    <source>
        <dbReference type="ARBA" id="ARBA00022833"/>
    </source>
</evidence>
<dbReference type="GO" id="GO:0000981">
    <property type="term" value="F:DNA-binding transcription factor activity, RNA polymerase II-specific"/>
    <property type="evidence" value="ECO:0007669"/>
    <property type="project" value="TreeGrafter"/>
</dbReference>
<feature type="compositionally biased region" description="Polar residues" evidence="8">
    <location>
        <begin position="330"/>
        <end position="357"/>
    </location>
</feature>
<feature type="transmembrane region" description="Helical" evidence="9">
    <location>
        <begin position="251"/>
        <end position="273"/>
    </location>
</feature>
<evidence type="ECO:0000256" key="6">
    <source>
        <dbReference type="ARBA" id="ARBA00023163"/>
    </source>
</evidence>
<name>A0A2S6BTB7_9PEZI</name>
<feature type="region of interest" description="Disordered" evidence="8">
    <location>
        <begin position="325"/>
        <end position="357"/>
    </location>
</feature>
<evidence type="ECO:0000256" key="4">
    <source>
        <dbReference type="ARBA" id="ARBA00023015"/>
    </source>
</evidence>
<dbReference type="CDD" id="cd12148">
    <property type="entry name" value="fungal_TF_MHR"/>
    <property type="match status" value="1"/>
</dbReference>
<keyword evidence="4" id="KW-0805">Transcription regulation</keyword>
<evidence type="ECO:0000313" key="10">
    <source>
        <dbReference type="EMBL" id="PPJ50707.1"/>
    </source>
</evidence>
<comment type="subcellular location">
    <subcellularLocation>
        <location evidence="1">Nucleus</location>
    </subcellularLocation>
</comment>
<dbReference type="GO" id="GO:0043565">
    <property type="term" value="F:sequence-specific DNA binding"/>
    <property type="evidence" value="ECO:0007669"/>
    <property type="project" value="TreeGrafter"/>
</dbReference>
<keyword evidence="3" id="KW-0862">Zinc</keyword>
<evidence type="ECO:0000313" key="11">
    <source>
        <dbReference type="Proteomes" id="UP000237631"/>
    </source>
</evidence>
<dbReference type="GO" id="GO:0005634">
    <property type="term" value="C:nucleus"/>
    <property type="evidence" value="ECO:0007669"/>
    <property type="project" value="UniProtKB-SubCell"/>
</dbReference>
<sequence>MTPPTPSLSNESIMASLEFPPLEHSGMLFDTFFERIHTRWPVLDREMYQNLFNRQYEHGGLSIVECSIFHLIYAIAARFLLLTRKVQSVDPEFPSADVQFWTLTHKEPHGPAEAQWSNVEPFIHIISLGRIHSRIHKAVFRLDRDVLNGGSEQLAKLSRKLALIKADLDEWRRSFPQTPKEGNRTTWMYDPESEFLDARDFYGLQYHKSILLMFTIFLPTIEASDPRFIICARSAASVCTAYKRLNQNRTLTYTMISLHSSFVAGLTLVYCMWRDRSLFSYHTLEAVRDCSQNLTIFGEKWPGAVKYRDIFDALSGNVLRNIVSSKPPVDSSNGTRKVQNQHSISGKSIGQQTQDQDGTMSHMLSNAVKDAFMEVDEEAPGGWQGWRIWNEMVNDPAAPSLDQPCIPGPSDHGAGPTIWNENSDMSSFSVDPLQDSAMRLCDHTMSHMPQWNSRGFT</sequence>
<comment type="caution">
    <text evidence="10">The sequence shown here is derived from an EMBL/GenBank/DDBJ whole genome shotgun (WGS) entry which is preliminary data.</text>
</comment>
<evidence type="ECO:0008006" key="12">
    <source>
        <dbReference type="Google" id="ProtNLM"/>
    </source>
</evidence>
<dbReference type="EMBL" id="PNEN01001778">
    <property type="protein sequence ID" value="PPJ50707.1"/>
    <property type="molecule type" value="Genomic_DNA"/>
</dbReference>
<proteinExistence type="predicted"/>
<dbReference type="Proteomes" id="UP000237631">
    <property type="component" value="Unassembled WGS sequence"/>
</dbReference>
<evidence type="ECO:0000256" key="2">
    <source>
        <dbReference type="ARBA" id="ARBA00022723"/>
    </source>
</evidence>
<evidence type="ECO:0000256" key="8">
    <source>
        <dbReference type="SAM" id="MobiDB-lite"/>
    </source>
</evidence>
<dbReference type="OrthoDB" id="3627416at2759"/>
<dbReference type="PANTHER" id="PTHR47782">
    <property type="entry name" value="ZN(II)2CYS6 TRANSCRIPTION FACTOR (EUROFUNG)-RELATED"/>
    <property type="match status" value="1"/>
</dbReference>
<reference evidence="11" key="1">
    <citation type="journal article" date="2017" name="bioRxiv">
        <title>Conservation of a gene cluster reveals novel cercosporin biosynthetic mechanisms and extends production to the genus Colletotrichum.</title>
        <authorList>
            <person name="de Jonge R."/>
            <person name="Ebert M.K."/>
            <person name="Huitt-Roehl C.R."/>
            <person name="Pal P."/>
            <person name="Suttle J.C."/>
            <person name="Spanner R.E."/>
            <person name="Neubauer J.D."/>
            <person name="Jurick W.M.II."/>
            <person name="Stott K.A."/>
            <person name="Secor G.A."/>
            <person name="Thomma B.P.H.J."/>
            <person name="Van de Peer Y."/>
            <person name="Townsend C.A."/>
            <person name="Bolton M.D."/>
        </authorList>
    </citation>
    <scope>NUCLEOTIDE SEQUENCE [LARGE SCALE GENOMIC DNA]</scope>
    <source>
        <strain evidence="11">CBS538.71</strain>
    </source>
</reference>
<protein>
    <recommendedName>
        <fullName evidence="12">Transcription factor domain-containing protein</fullName>
    </recommendedName>
</protein>
<evidence type="ECO:0000256" key="9">
    <source>
        <dbReference type="SAM" id="Phobius"/>
    </source>
</evidence>
<keyword evidence="9" id="KW-0812">Transmembrane</keyword>
<evidence type="ECO:0000256" key="5">
    <source>
        <dbReference type="ARBA" id="ARBA00023125"/>
    </source>
</evidence>
<keyword evidence="11" id="KW-1185">Reference proteome</keyword>
<organism evidence="10 11">
    <name type="scientific">Cercospora berteroae</name>
    <dbReference type="NCBI Taxonomy" id="357750"/>
    <lineage>
        <taxon>Eukaryota</taxon>
        <taxon>Fungi</taxon>
        <taxon>Dikarya</taxon>
        <taxon>Ascomycota</taxon>
        <taxon>Pezizomycotina</taxon>
        <taxon>Dothideomycetes</taxon>
        <taxon>Dothideomycetidae</taxon>
        <taxon>Mycosphaerellales</taxon>
        <taxon>Mycosphaerellaceae</taxon>
        <taxon>Cercospora</taxon>
    </lineage>
</organism>
<accession>A0A2S6BTB7</accession>
<dbReference type="GO" id="GO:0045944">
    <property type="term" value="P:positive regulation of transcription by RNA polymerase II"/>
    <property type="evidence" value="ECO:0007669"/>
    <property type="project" value="TreeGrafter"/>
</dbReference>
<dbReference type="AlphaFoldDB" id="A0A2S6BTB7"/>
<dbReference type="GO" id="GO:0046872">
    <property type="term" value="F:metal ion binding"/>
    <property type="evidence" value="ECO:0007669"/>
    <property type="project" value="UniProtKB-KW"/>
</dbReference>
<gene>
    <name evidence="10" type="ORF">CBER1_07691</name>
</gene>
<keyword evidence="5" id="KW-0238">DNA-binding</keyword>